<dbReference type="OrthoDB" id="2740448at2759"/>
<reference evidence="2 3" key="1">
    <citation type="submission" date="2016-05" db="EMBL/GenBank/DDBJ databases">
        <title>A degradative enzymes factory behind the ericoid mycorrhizal symbiosis.</title>
        <authorList>
            <consortium name="DOE Joint Genome Institute"/>
            <person name="Martino E."/>
            <person name="Morin E."/>
            <person name="Grelet G."/>
            <person name="Kuo A."/>
            <person name="Kohler A."/>
            <person name="Daghino S."/>
            <person name="Barry K."/>
            <person name="Choi C."/>
            <person name="Cichocki N."/>
            <person name="Clum A."/>
            <person name="Copeland A."/>
            <person name="Hainaut M."/>
            <person name="Haridas S."/>
            <person name="Labutti K."/>
            <person name="Lindquist E."/>
            <person name="Lipzen A."/>
            <person name="Khouja H.-R."/>
            <person name="Murat C."/>
            <person name="Ohm R."/>
            <person name="Olson A."/>
            <person name="Spatafora J."/>
            <person name="Veneault-Fourrey C."/>
            <person name="Henrissat B."/>
            <person name="Grigoriev I."/>
            <person name="Martin F."/>
            <person name="Perotto S."/>
        </authorList>
    </citation>
    <scope>NUCLEOTIDE SEQUENCE [LARGE SCALE GENOMIC DNA]</scope>
    <source>
        <strain evidence="2 3">UAMH 7357</strain>
    </source>
</reference>
<dbReference type="AlphaFoldDB" id="A0A2J6PMS9"/>
<name>A0A2J6PMS9_9HELO</name>
<dbReference type="STRING" id="1745343.A0A2J6PMS9"/>
<dbReference type="EMBL" id="KZ613514">
    <property type="protein sequence ID" value="PMD15319.1"/>
    <property type="molecule type" value="Genomic_DNA"/>
</dbReference>
<evidence type="ECO:0000313" key="3">
    <source>
        <dbReference type="Proteomes" id="UP000235672"/>
    </source>
</evidence>
<keyword evidence="3" id="KW-1185">Reference proteome</keyword>
<protein>
    <submittedName>
        <fullName evidence="2">Uncharacterized protein</fullName>
    </submittedName>
</protein>
<proteinExistence type="predicted"/>
<dbReference type="Proteomes" id="UP000235672">
    <property type="component" value="Unassembled WGS sequence"/>
</dbReference>
<sequence>MEDHKIGRKIADLKTTPALWYKIHVLMYDLRNFEAIPASRKRLESVIDPSYIGLPYFTEVESKILKGTLIDNSTPYDSKKRVDNRNAADNLMTLECLIETSLNDRLERRIKKRIKSGDYRVCAAHDLAPIFEKAFNVKPKELASDQQFLNIMERSGLKSSEGEKWNGPTRKSFHKKNQKQ</sequence>
<feature type="region of interest" description="Disordered" evidence="1">
    <location>
        <begin position="155"/>
        <end position="180"/>
    </location>
</feature>
<evidence type="ECO:0000313" key="2">
    <source>
        <dbReference type="EMBL" id="PMD15319.1"/>
    </source>
</evidence>
<accession>A0A2J6PMS9</accession>
<organism evidence="2 3">
    <name type="scientific">Hyaloscypha hepaticicola</name>
    <dbReference type="NCBI Taxonomy" id="2082293"/>
    <lineage>
        <taxon>Eukaryota</taxon>
        <taxon>Fungi</taxon>
        <taxon>Dikarya</taxon>
        <taxon>Ascomycota</taxon>
        <taxon>Pezizomycotina</taxon>
        <taxon>Leotiomycetes</taxon>
        <taxon>Helotiales</taxon>
        <taxon>Hyaloscyphaceae</taxon>
        <taxon>Hyaloscypha</taxon>
    </lineage>
</organism>
<gene>
    <name evidence="2" type="ORF">NA56DRAFT_733873</name>
</gene>
<evidence type="ECO:0000256" key="1">
    <source>
        <dbReference type="SAM" id="MobiDB-lite"/>
    </source>
</evidence>
<feature type="compositionally biased region" description="Basic residues" evidence="1">
    <location>
        <begin position="171"/>
        <end position="180"/>
    </location>
</feature>